<dbReference type="RefSeq" id="WP_345656601.1">
    <property type="nucleotide sequence ID" value="NZ_BAABKB010000031.1"/>
</dbReference>
<keyword evidence="2" id="KW-1133">Transmembrane helix</keyword>
<evidence type="ECO:0000256" key="1">
    <source>
        <dbReference type="SAM" id="MobiDB-lite"/>
    </source>
</evidence>
<evidence type="ECO:0008006" key="5">
    <source>
        <dbReference type="Google" id="ProtNLM"/>
    </source>
</evidence>
<reference evidence="4" key="1">
    <citation type="journal article" date="2019" name="Int. J. Syst. Evol. Microbiol.">
        <title>The Global Catalogue of Microorganisms (GCM) 10K type strain sequencing project: providing services to taxonomists for standard genome sequencing and annotation.</title>
        <authorList>
            <consortium name="The Broad Institute Genomics Platform"/>
            <consortium name="The Broad Institute Genome Sequencing Center for Infectious Disease"/>
            <person name="Wu L."/>
            <person name="Ma J."/>
        </authorList>
    </citation>
    <scope>NUCLEOTIDE SEQUENCE [LARGE SCALE GENOMIC DNA]</scope>
    <source>
        <strain evidence="4">JCM 18409</strain>
    </source>
</reference>
<dbReference type="Proteomes" id="UP001501759">
    <property type="component" value="Unassembled WGS sequence"/>
</dbReference>
<evidence type="ECO:0000256" key="2">
    <source>
        <dbReference type="SAM" id="Phobius"/>
    </source>
</evidence>
<protein>
    <recommendedName>
        <fullName evidence="5">Class F sortase</fullName>
    </recommendedName>
</protein>
<accession>A0ABP9JG81</accession>
<feature type="transmembrane region" description="Helical" evidence="2">
    <location>
        <begin position="28"/>
        <end position="46"/>
    </location>
</feature>
<sequence length="69" mass="7166">MAGRSGQYYRAGHWVNRSEGKSTRTKKSGTGVVVVGLLVVGAWMGLFSPDSGSDKPAPEPSSVSSPSGR</sequence>
<evidence type="ECO:0000313" key="3">
    <source>
        <dbReference type="EMBL" id="GAA5029280.1"/>
    </source>
</evidence>
<name>A0ABP9JG81_9ACTN</name>
<proteinExistence type="predicted"/>
<keyword evidence="2" id="KW-0472">Membrane</keyword>
<feature type="compositionally biased region" description="Low complexity" evidence="1">
    <location>
        <begin position="60"/>
        <end position="69"/>
    </location>
</feature>
<evidence type="ECO:0000313" key="4">
    <source>
        <dbReference type="Proteomes" id="UP001501759"/>
    </source>
</evidence>
<keyword evidence="2" id="KW-0812">Transmembrane</keyword>
<dbReference type="EMBL" id="BAABKB010000031">
    <property type="protein sequence ID" value="GAA5029280.1"/>
    <property type="molecule type" value="Genomic_DNA"/>
</dbReference>
<feature type="region of interest" description="Disordered" evidence="1">
    <location>
        <begin position="48"/>
        <end position="69"/>
    </location>
</feature>
<keyword evidence="4" id="KW-1185">Reference proteome</keyword>
<gene>
    <name evidence="3" type="ORF">GCM10023335_68170</name>
</gene>
<comment type="caution">
    <text evidence="3">The sequence shown here is derived from an EMBL/GenBank/DDBJ whole genome shotgun (WGS) entry which is preliminary data.</text>
</comment>
<organism evidence="3 4">
    <name type="scientific">Streptomyces siamensis</name>
    <dbReference type="NCBI Taxonomy" id="1274986"/>
    <lineage>
        <taxon>Bacteria</taxon>
        <taxon>Bacillati</taxon>
        <taxon>Actinomycetota</taxon>
        <taxon>Actinomycetes</taxon>
        <taxon>Kitasatosporales</taxon>
        <taxon>Streptomycetaceae</taxon>
        <taxon>Streptomyces</taxon>
    </lineage>
</organism>